<comment type="caution">
    <text evidence="9">The sequence shown here is derived from an EMBL/GenBank/DDBJ whole genome shotgun (WGS) entry which is preliminary data.</text>
</comment>
<reference evidence="9" key="1">
    <citation type="submission" date="2020-08" db="EMBL/GenBank/DDBJ databases">
        <title>Genome public.</title>
        <authorList>
            <person name="Liu C."/>
            <person name="Sun Q."/>
        </authorList>
    </citation>
    <scope>NUCLEOTIDE SEQUENCE</scope>
    <source>
        <strain evidence="9">NSJ-12</strain>
    </source>
</reference>
<dbReference type="PROSITE" id="PS00595">
    <property type="entry name" value="AA_TRANSFER_CLASS_5"/>
    <property type="match status" value="1"/>
</dbReference>
<keyword evidence="3" id="KW-0479">Metal-binding</keyword>
<evidence type="ECO:0000259" key="8">
    <source>
        <dbReference type="Pfam" id="PF00266"/>
    </source>
</evidence>
<evidence type="ECO:0000256" key="1">
    <source>
        <dbReference type="ARBA" id="ARBA00001933"/>
    </source>
</evidence>
<dbReference type="PANTHER" id="PTHR11601">
    <property type="entry name" value="CYSTEINE DESULFURYLASE FAMILY MEMBER"/>
    <property type="match status" value="1"/>
</dbReference>
<dbReference type="PIRSF" id="PIRSF005572">
    <property type="entry name" value="NifS"/>
    <property type="match status" value="1"/>
</dbReference>
<name>A0A926EJW7_9FIRM</name>
<evidence type="ECO:0000256" key="3">
    <source>
        <dbReference type="ARBA" id="ARBA00022723"/>
    </source>
</evidence>
<comment type="cofactor">
    <cofactor evidence="1 7">
        <name>pyridoxal 5'-phosphate</name>
        <dbReference type="ChEBI" id="CHEBI:597326"/>
    </cofactor>
</comment>
<dbReference type="FunFam" id="3.40.640.10:FF:000084">
    <property type="entry name" value="IscS-like cysteine desulfurase"/>
    <property type="match status" value="1"/>
</dbReference>
<evidence type="ECO:0000313" key="10">
    <source>
        <dbReference type="Proteomes" id="UP000655830"/>
    </source>
</evidence>
<accession>A0A926EJW7</accession>
<evidence type="ECO:0000256" key="4">
    <source>
        <dbReference type="ARBA" id="ARBA00022898"/>
    </source>
</evidence>
<dbReference type="GO" id="GO:0031071">
    <property type="term" value="F:cysteine desulfurase activity"/>
    <property type="evidence" value="ECO:0007669"/>
    <property type="project" value="UniProtKB-ARBA"/>
</dbReference>
<keyword evidence="10" id="KW-1185">Reference proteome</keyword>
<dbReference type="Gene3D" id="3.40.640.10">
    <property type="entry name" value="Type I PLP-dependent aspartate aminotransferase-like (Major domain)"/>
    <property type="match status" value="1"/>
</dbReference>
<proteinExistence type="inferred from homology"/>
<dbReference type="GO" id="GO:0051536">
    <property type="term" value="F:iron-sulfur cluster binding"/>
    <property type="evidence" value="ECO:0007669"/>
    <property type="project" value="UniProtKB-KW"/>
</dbReference>
<evidence type="ECO:0000256" key="7">
    <source>
        <dbReference type="RuleBase" id="RU004504"/>
    </source>
</evidence>
<dbReference type="EMBL" id="JACRSY010000020">
    <property type="protein sequence ID" value="MBC8580375.1"/>
    <property type="molecule type" value="Genomic_DNA"/>
</dbReference>
<organism evidence="9 10">
    <name type="scientific">Zhenhengia yiwuensis</name>
    <dbReference type="NCBI Taxonomy" id="2763666"/>
    <lineage>
        <taxon>Bacteria</taxon>
        <taxon>Bacillati</taxon>
        <taxon>Bacillota</taxon>
        <taxon>Clostridia</taxon>
        <taxon>Lachnospirales</taxon>
        <taxon>Lachnospiraceae</taxon>
        <taxon>Zhenhengia</taxon>
    </lineage>
</organism>
<dbReference type="Gene3D" id="3.90.1150.10">
    <property type="entry name" value="Aspartate Aminotransferase, domain 1"/>
    <property type="match status" value="1"/>
</dbReference>
<evidence type="ECO:0000256" key="6">
    <source>
        <dbReference type="ARBA" id="ARBA00023014"/>
    </source>
</evidence>
<evidence type="ECO:0000256" key="2">
    <source>
        <dbReference type="ARBA" id="ARBA00006490"/>
    </source>
</evidence>
<dbReference type="Pfam" id="PF00266">
    <property type="entry name" value="Aminotran_5"/>
    <property type="match status" value="1"/>
</dbReference>
<dbReference type="InterPro" id="IPR015424">
    <property type="entry name" value="PyrdxlP-dep_Trfase"/>
</dbReference>
<dbReference type="InterPro" id="IPR015422">
    <property type="entry name" value="PyrdxlP-dep_Trfase_small"/>
</dbReference>
<sequence length="390" mass="43177">MREIYLDNAATTKPLECVIEAVSETMRLEYGNPSSLHKKGIEAENKIKESTAFFANLLGASEDEIFYTSGGTESNNLAIIGSALAYQKTAKRIITTAIEHPSVGDVFTYLKGQGFDVIILNVDEKGYINLEELEASINEETSLVSIMHVNNEIGTIQDIEKIGALIKKKNPRTLFHVDAVQSFTKIPVSVRKAQIDLLSISAHKFYGPKGVGLLYKNKKVRLQNMLHGGGQQKNMRSGTENVPGIYGMYIAAKYVFNRQREILEHYKACKTYLYTRILNEIEGTHLNGDVVEVSAPHILNIAFEDIRAEVLLHSLEQNHIYVSSGSACASNKMSKSGTLAAIGLNGQALDSAIRFSFSIDVTEEDLETCVDVLKKQLVLLRKFTLGGKKR</sequence>
<dbReference type="PANTHER" id="PTHR11601:SF50">
    <property type="entry name" value="CYSTEINE DESULFURASE ISCS 2-RELATED"/>
    <property type="match status" value="1"/>
</dbReference>
<keyword evidence="6" id="KW-0411">Iron-sulfur</keyword>
<dbReference type="RefSeq" id="WP_177669735.1">
    <property type="nucleotide sequence ID" value="NZ_JACRSY010000020.1"/>
</dbReference>
<gene>
    <name evidence="9" type="ORF">H8718_12635</name>
</gene>
<evidence type="ECO:0000256" key="5">
    <source>
        <dbReference type="ARBA" id="ARBA00023004"/>
    </source>
</evidence>
<dbReference type="NCBIfam" id="NF002806">
    <property type="entry name" value="PRK02948.1"/>
    <property type="match status" value="1"/>
</dbReference>
<dbReference type="GO" id="GO:0046872">
    <property type="term" value="F:metal ion binding"/>
    <property type="evidence" value="ECO:0007669"/>
    <property type="project" value="UniProtKB-KW"/>
</dbReference>
<dbReference type="Proteomes" id="UP000655830">
    <property type="component" value="Unassembled WGS sequence"/>
</dbReference>
<protein>
    <submittedName>
        <fullName evidence="9">Cysteine desulfurase</fullName>
    </submittedName>
</protein>
<dbReference type="SUPFAM" id="SSF53383">
    <property type="entry name" value="PLP-dependent transferases"/>
    <property type="match status" value="1"/>
</dbReference>
<dbReference type="InterPro" id="IPR015421">
    <property type="entry name" value="PyrdxlP-dep_Trfase_major"/>
</dbReference>
<keyword evidence="5" id="KW-0408">Iron</keyword>
<keyword evidence="4" id="KW-0663">Pyridoxal phosphate</keyword>
<dbReference type="InterPro" id="IPR016454">
    <property type="entry name" value="Cysteine_dSase"/>
</dbReference>
<evidence type="ECO:0000313" key="9">
    <source>
        <dbReference type="EMBL" id="MBC8580375.1"/>
    </source>
</evidence>
<comment type="similarity">
    <text evidence="2">Belongs to the class-V pyridoxal-phosphate-dependent aminotransferase family. NifS/IscS subfamily.</text>
</comment>
<dbReference type="AlphaFoldDB" id="A0A926EJW7"/>
<feature type="domain" description="Aminotransferase class V" evidence="8">
    <location>
        <begin position="4"/>
        <end position="367"/>
    </location>
</feature>
<dbReference type="InterPro" id="IPR000192">
    <property type="entry name" value="Aminotrans_V_dom"/>
</dbReference>
<dbReference type="Gene3D" id="1.10.260.50">
    <property type="match status" value="1"/>
</dbReference>
<dbReference type="InterPro" id="IPR020578">
    <property type="entry name" value="Aminotrans_V_PyrdxlP_BS"/>
</dbReference>